<accession>A0ABD2HTW6</accession>
<comment type="caution">
    <text evidence="1">The sequence shown here is derived from an EMBL/GenBank/DDBJ whole genome shotgun (WGS) entry which is preliminary data.</text>
</comment>
<organism evidence="1 2">
    <name type="scientific">Heterodera schachtii</name>
    <name type="common">Sugarbeet cyst nematode worm</name>
    <name type="synonym">Tylenchus schachtii</name>
    <dbReference type="NCBI Taxonomy" id="97005"/>
    <lineage>
        <taxon>Eukaryota</taxon>
        <taxon>Metazoa</taxon>
        <taxon>Ecdysozoa</taxon>
        <taxon>Nematoda</taxon>
        <taxon>Chromadorea</taxon>
        <taxon>Rhabditida</taxon>
        <taxon>Tylenchina</taxon>
        <taxon>Tylenchomorpha</taxon>
        <taxon>Tylenchoidea</taxon>
        <taxon>Heteroderidae</taxon>
        <taxon>Heteroderinae</taxon>
        <taxon>Heterodera</taxon>
    </lineage>
</organism>
<evidence type="ECO:0000313" key="2">
    <source>
        <dbReference type="Proteomes" id="UP001620645"/>
    </source>
</evidence>
<dbReference type="EMBL" id="JBICCN010000420">
    <property type="protein sequence ID" value="KAL3069991.1"/>
    <property type="molecule type" value="Genomic_DNA"/>
</dbReference>
<proteinExistence type="predicted"/>
<keyword evidence="2" id="KW-1185">Reference proteome</keyword>
<dbReference type="AlphaFoldDB" id="A0ABD2HTW6"/>
<protein>
    <submittedName>
        <fullName evidence="1">Uncharacterized protein</fullName>
    </submittedName>
</protein>
<gene>
    <name evidence="1" type="ORF">niasHS_017280</name>
</gene>
<evidence type="ECO:0000313" key="1">
    <source>
        <dbReference type="EMBL" id="KAL3069991.1"/>
    </source>
</evidence>
<name>A0ABD2HTW6_HETSC</name>
<dbReference type="Proteomes" id="UP001620645">
    <property type="component" value="Unassembled WGS sequence"/>
</dbReference>
<reference evidence="1 2" key="1">
    <citation type="submission" date="2024-10" db="EMBL/GenBank/DDBJ databases">
        <authorList>
            <person name="Kim D."/>
        </authorList>
    </citation>
    <scope>NUCLEOTIDE SEQUENCE [LARGE SCALE GENOMIC DNA]</scope>
    <source>
        <strain evidence="1">Taebaek</strain>
    </source>
</reference>
<sequence>MGKLVTNYKKLVEILIRNHKQIPAELQGPPVGGVPQSAAFLQTKLTYIALSLFIIQLTSLPSVLNLDELGFDINAPDYMPNLLQQILLMVLNCCNSAESAAVALNHLEIILYVQNDVMIIAYKIRSSAAGCK</sequence>